<dbReference type="Gene3D" id="2.60.120.1570">
    <property type="entry name" value="Peptide-N-glycosidase F, N-terminal domain"/>
    <property type="match status" value="1"/>
</dbReference>
<feature type="domain" description="Peptide-N-glycosidase F N-terminal" evidence="2">
    <location>
        <begin position="205"/>
        <end position="384"/>
    </location>
</feature>
<organism evidence="3 4">
    <name type="scientific">Sphingobacterium olei</name>
    <dbReference type="NCBI Taxonomy" id="2571155"/>
    <lineage>
        <taxon>Bacteria</taxon>
        <taxon>Pseudomonadati</taxon>
        <taxon>Bacteroidota</taxon>
        <taxon>Sphingobacteriia</taxon>
        <taxon>Sphingobacteriales</taxon>
        <taxon>Sphingobacteriaceae</taxon>
        <taxon>Sphingobacterium</taxon>
    </lineage>
</organism>
<proteinExistence type="predicted"/>
<dbReference type="SUPFAM" id="SSF49742">
    <property type="entry name" value="PHM/PNGase F"/>
    <property type="match status" value="1"/>
</dbReference>
<keyword evidence="3" id="KW-0326">Glycosidase</keyword>
<name>A0A4U0NDB5_9SPHI</name>
<reference evidence="3 4" key="1">
    <citation type="submission" date="2019-04" db="EMBL/GenBank/DDBJ databases">
        <title>Sphingobacterium olei sp. nov., isolated from oil-contaminated soil.</title>
        <authorList>
            <person name="Liu B."/>
        </authorList>
    </citation>
    <scope>NUCLEOTIDE SEQUENCE [LARGE SCALE GENOMIC DNA]</scope>
    <source>
        <strain evidence="3 4">HAL-9</strain>
    </source>
</reference>
<dbReference type="RefSeq" id="WP_136903092.1">
    <property type="nucleotide sequence ID" value="NZ_SUME01000010.1"/>
</dbReference>
<comment type="caution">
    <text evidence="3">The sequence shown here is derived from an EMBL/GenBank/DDBJ whole genome shotgun (WGS) entry which is preliminary data.</text>
</comment>
<dbReference type="InterPro" id="IPR008977">
    <property type="entry name" value="PHM/PNGase_F_dom_sf"/>
</dbReference>
<dbReference type="InterPro" id="IPR015196">
    <property type="entry name" value="PngaseF_N"/>
</dbReference>
<dbReference type="EMBL" id="SUME01000010">
    <property type="protein sequence ID" value="TJZ51783.1"/>
    <property type="molecule type" value="Genomic_DNA"/>
</dbReference>
<dbReference type="InterPro" id="IPR043022">
    <property type="entry name" value="PngaseF_N_sf"/>
</dbReference>
<dbReference type="Pfam" id="PF09112">
    <property type="entry name" value="N-glycanase_N"/>
    <property type="match status" value="1"/>
</dbReference>
<dbReference type="Proteomes" id="UP000306808">
    <property type="component" value="Unassembled WGS sequence"/>
</dbReference>
<dbReference type="OrthoDB" id="6281169at2"/>
<sequence>MKNIVLLFFLAQGILSLALGQDKYRITYQSFYNGQISKQEPIVVYASPDYSAITKESILSGEQKFPHEYYFIDQQAKLFYKETALSKDKKIAAVDSNVFGKYVYNQTRETKLILGHSARKASLSVNSNAIEIWYTNELNVYGAPNETGLPLGLVLEYMRNGSSSLVATKIEKVDTFPSSVQPPEARYLLDELTYRDILWKSRFIQVPIFKDELISFNPEQVKSDSILRFAEGTVIVKKVKIPEVAGNSQVFIELIEKSNGDAYDRTGSVFLIADDQELTFLDGMKNGMTTLPRYDNGDGNNYLGMIRTDKFSPVYELMRFFTPFGVSHFNDRLTLKGKTWQDSVIYRQEISEFLKVLTGKEVYIGTYIGNYDKGGHKVSLELTIHSGNSSYAKGKSSIALFNTTNVMEMGGQTYATLFGLEKGLQFTFDIPKDIENVQLRYITTGHGGWGNGDEFVPKVNSIYLNGRLSFQFTPWRLDCGGYRLYNPVSGNFENGLSSSDLSRSNWCPGTVTNPIFINLGNLKAGKHTIRIHIPQGPREGDSMSFWNVSGALIY</sequence>
<dbReference type="GO" id="GO:0016715">
    <property type="term" value="F:oxidoreductase activity, acting on paired donors, with incorporation or reduction of molecular oxygen, reduced ascorbate as one donor, and incorporation of one atom of oxygen"/>
    <property type="evidence" value="ECO:0007669"/>
    <property type="project" value="InterPro"/>
</dbReference>
<accession>A0A4U0NDB5</accession>
<evidence type="ECO:0000313" key="3">
    <source>
        <dbReference type="EMBL" id="TJZ51783.1"/>
    </source>
</evidence>
<dbReference type="Pfam" id="PF09113">
    <property type="entry name" value="N-glycanase_C"/>
    <property type="match status" value="1"/>
</dbReference>
<dbReference type="AlphaFoldDB" id="A0A4U0NDB5"/>
<evidence type="ECO:0000313" key="4">
    <source>
        <dbReference type="Proteomes" id="UP000306808"/>
    </source>
</evidence>
<dbReference type="SMART" id="SM01290">
    <property type="entry name" value="N-glycanase_N"/>
    <property type="match status" value="1"/>
</dbReference>
<gene>
    <name evidence="3" type="ORF">FAZ15_19740</name>
</gene>
<keyword evidence="4" id="KW-1185">Reference proteome</keyword>
<evidence type="ECO:0000259" key="2">
    <source>
        <dbReference type="SMART" id="SM01290"/>
    </source>
</evidence>
<keyword evidence="1" id="KW-1015">Disulfide bond</keyword>
<dbReference type="Gene3D" id="2.60.120.230">
    <property type="match status" value="1"/>
</dbReference>
<keyword evidence="3" id="KW-0378">Hydrolase</keyword>
<dbReference type="Pfam" id="PF22252">
    <property type="entry name" value="PNGase_F-II_N"/>
    <property type="match status" value="1"/>
</dbReference>
<dbReference type="InterPro" id="IPR014784">
    <property type="entry name" value="Cu2_ascorb_mOase-like_C"/>
</dbReference>
<dbReference type="InterPro" id="IPR015197">
    <property type="entry name" value="PngaseF_C"/>
</dbReference>
<protein>
    <submittedName>
        <fullName evidence="3">Peptide-N-glycosidase</fullName>
    </submittedName>
</protein>
<evidence type="ECO:0000256" key="1">
    <source>
        <dbReference type="ARBA" id="ARBA00023157"/>
    </source>
</evidence>
<dbReference type="GO" id="GO:0016798">
    <property type="term" value="F:hydrolase activity, acting on glycosyl bonds"/>
    <property type="evidence" value="ECO:0007669"/>
    <property type="project" value="UniProtKB-KW"/>
</dbReference>